<evidence type="ECO:0000313" key="3">
    <source>
        <dbReference type="Proteomes" id="UP000005408"/>
    </source>
</evidence>
<dbReference type="AlphaFoldDB" id="A0A8W8IF59"/>
<sequence>MAGQTTDTNLGPVINILKYMPETFRFAMLRLGKDCNADGSYSFMDAKCSVSVIRDERKVMMVRNFKKVFKRGIDLMNELKSGDMNSFKNMEKNYKAAIIVLAKFLEEKEKHEKSLNNVLNRKQNEGDDSCQNTELTVALAEHLLGRLAPRQSYIIDSRAKRNGRCSCGEKHCVKDPTYGSTGIGHEEVWHGHVDIIFSSHEGVEPESTGCAVRPLVTDSETRTNDAEEMEDESDGLPSGNTVDEDKQSTIGAEDQILMYDADNDVFLCSMLLPLLQDNCLHITSVLILWMALHYRIFCSGIDIDPKEIDRVQSKFRNIVGEKWEIYSKSLKLGAANFPVVSKNTFPSNEDILLGTELF</sequence>
<organism evidence="2 3">
    <name type="scientific">Magallana gigas</name>
    <name type="common">Pacific oyster</name>
    <name type="synonym">Crassostrea gigas</name>
    <dbReference type="NCBI Taxonomy" id="29159"/>
    <lineage>
        <taxon>Eukaryota</taxon>
        <taxon>Metazoa</taxon>
        <taxon>Spiralia</taxon>
        <taxon>Lophotrochozoa</taxon>
        <taxon>Mollusca</taxon>
        <taxon>Bivalvia</taxon>
        <taxon>Autobranchia</taxon>
        <taxon>Pteriomorphia</taxon>
        <taxon>Ostreida</taxon>
        <taxon>Ostreoidea</taxon>
        <taxon>Ostreidae</taxon>
        <taxon>Magallana</taxon>
    </lineage>
</organism>
<name>A0A8W8IF59_MAGGI</name>
<evidence type="ECO:0000256" key="1">
    <source>
        <dbReference type="SAM" id="MobiDB-lite"/>
    </source>
</evidence>
<accession>A0A8W8IF59</accession>
<evidence type="ECO:0000313" key="2">
    <source>
        <dbReference type="EnsemblMetazoa" id="G13623.3:cds"/>
    </source>
</evidence>
<keyword evidence="3" id="KW-1185">Reference proteome</keyword>
<dbReference type="EnsemblMetazoa" id="G13623.3">
    <property type="protein sequence ID" value="G13623.3:cds"/>
    <property type="gene ID" value="G13623"/>
</dbReference>
<dbReference type="Proteomes" id="UP000005408">
    <property type="component" value="Unassembled WGS sequence"/>
</dbReference>
<feature type="region of interest" description="Disordered" evidence="1">
    <location>
        <begin position="216"/>
        <end position="246"/>
    </location>
</feature>
<reference evidence="2" key="1">
    <citation type="submission" date="2022-08" db="UniProtKB">
        <authorList>
            <consortium name="EnsemblMetazoa"/>
        </authorList>
    </citation>
    <scope>IDENTIFICATION</scope>
    <source>
        <strain evidence="2">05x7-T-G4-1.051#20</strain>
    </source>
</reference>
<protein>
    <submittedName>
        <fullName evidence="2">Uncharacterized protein</fullName>
    </submittedName>
</protein>
<proteinExistence type="predicted"/>